<keyword evidence="3 6" id="KW-0808">Transferase</keyword>
<protein>
    <submittedName>
        <fullName evidence="6">PLP-dependent transferase</fullName>
    </submittedName>
</protein>
<evidence type="ECO:0000256" key="5">
    <source>
        <dbReference type="RuleBase" id="RU362118"/>
    </source>
</evidence>
<evidence type="ECO:0000256" key="1">
    <source>
        <dbReference type="ARBA" id="ARBA00001933"/>
    </source>
</evidence>
<dbReference type="InterPro" id="IPR006235">
    <property type="entry name" value="OAc-hSer/O-AcSer_sulfhydrylase"/>
</dbReference>
<dbReference type="GO" id="GO:0030170">
    <property type="term" value="F:pyridoxal phosphate binding"/>
    <property type="evidence" value="ECO:0007669"/>
    <property type="project" value="InterPro"/>
</dbReference>
<keyword evidence="7" id="KW-1185">Reference proteome</keyword>
<dbReference type="VEuPathDB" id="FungiDB:RhiirA1_469952"/>
<dbReference type="GO" id="GO:0003961">
    <property type="term" value="F:O-acetylhomoserine aminocarboxypropyltransferase activity"/>
    <property type="evidence" value="ECO:0007669"/>
    <property type="project" value="TreeGrafter"/>
</dbReference>
<dbReference type="SUPFAM" id="SSF53383">
    <property type="entry name" value="PLP-dependent transferases"/>
    <property type="match status" value="1"/>
</dbReference>
<gene>
    <name evidence="6" type="ORF">RhiirA4_543835</name>
</gene>
<dbReference type="Proteomes" id="UP000234323">
    <property type="component" value="Unassembled WGS sequence"/>
</dbReference>
<evidence type="ECO:0000313" key="6">
    <source>
        <dbReference type="EMBL" id="PKY47236.1"/>
    </source>
</evidence>
<evidence type="ECO:0000256" key="4">
    <source>
        <dbReference type="ARBA" id="ARBA00022898"/>
    </source>
</evidence>
<dbReference type="EMBL" id="LLXI01000528">
    <property type="protein sequence ID" value="PKY47236.1"/>
    <property type="molecule type" value="Genomic_DNA"/>
</dbReference>
<dbReference type="InterPro" id="IPR015422">
    <property type="entry name" value="PyrdxlP-dep_Trfase_small"/>
</dbReference>
<sequence>MTALEDGTNAISTPSGQAAQFVAISTICSVTLPRLGINVKFVQDFAICKIAHVAGIPVIIDNTFGAGGYLIKPIEHGADIVIHGRRNEMIRGHGTSIGGVVINGGLETLSLRVHRQAKNALELAKWLESRDDISWVSYPTSLS</sequence>
<dbReference type="Gene3D" id="3.90.1150.10">
    <property type="entry name" value="Aspartate Aminotransferase, domain 1"/>
    <property type="match status" value="1"/>
</dbReference>
<evidence type="ECO:0000313" key="7">
    <source>
        <dbReference type="Proteomes" id="UP000234323"/>
    </source>
</evidence>
<comment type="cofactor">
    <cofactor evidence="1 5">
        <name>pyridoxal 5'-phosphate</name>
        <dbReference type="ChEBI" id="CHEBI:597326"/>
    </cofactor>
</comment>
<reference evidence="6 7" key="1">
    <citation type="submission" date="2015-10" db="EMBL/GenBank/DDBJ databases">
        <title>Genome analyses suggest a sexual origin of heterokaryosis in a supposedly ancient asexual fungus.</title>
        <authorList>
            <person name="Ropars J."/>
            <person name="Sedzielewska K."/>
            <person name="Noel J."/>
            <person name="Charron P."/>
            <person name="Farinelli L."/>
            <person name="Marton T."/>
            <person name="Kruger M."/>
            <person name="Pelin A."/>
            <person name="Brachmann A."/>
            <person name="Corradi N."/>
        </authorList>
    </citation>
    <scope>NUCLEOTIDE SEQUENCE [LARGE SCALE GENOMIC DNA]</scope>
    <source>
        <strain evidence="6 7">A4</strain>
    </source>
</reference>
<dbReference type="InterPro" id="IPR000277">
    <property type="entry name" value="Cys/Met-Metab_PyrdxlP-dep_enz"/>
</dbReference>
<dbReference type="GO" id="GO:0019346">
    <property type="term" value="P:transsulfuration"/>
    <property type="evidence" value="ECO:0007669"/>
    <property type="project" value="InterPro"/>
</dbReference>
<comment type="similarity">
    <text evidence="2 5">Belongs to the trans-sulfuration enzymes family.</text>
</comment>
<organism evidence="6 7">
    <name type="scientific">Rhizophagus irregularis</name>
    <dbReference type="NCBI Taxonomy" id="588596"/>
    <lineage>
        <taxon>Eukaryota</taxon>
        <taxon>Fungi</taxon>
        <taxon>Fungi incertae sedis</taxon>
        <taxon>Mucoromycota</taxon>
        <taxon>Glomeromycotina</taxon>
        <taxon>Glomeromycetes</taxon>
        <taxon>Glomerales</taxon>
        <taxon>Glomeraceae</taxon>
        <taxon>Rhizophagus</taxon>
    </lineage>
</organism>
<dbReference type="InterPro" id="IPR015424">
    <property type="entry name" value="PyrdxlP-dep_Trfase"/>
</dbReference>
<dbReference type="PANTHER" id="PTHR43797:SF2">
    <property type="entry name" value="HOMOCYSTEINE_CYSTEINE SYNTHASE"/>
    <property type="match status" value="1"/>
</dbReference>
<accession>A0A2I1GKS7</accession>
<dbReference type="GO" id="GO:0004124">
    <property type="term" value="F:cysteine synthase activity"/>
    <property type="evidence" value="ECO:0007669"/>
    <property type="project" value="TreeGrafter"/>
</dbReference>
<dbReference type="PANTHER" id="PTHR43797">
    <property type="entry name" value="HOMOCYSTEINE/CYSTEINE SYNTHASE"/>
    <property type="match status" value="1"/>
</dbReference>
<keyword evidence="4 5" id="KW-0663">Pyridoxal phosphate</keyword>
<evidence type="ECO:0000256" key="2">
    <source>
        <dbReference type="ARBA" id="ARBA00009077"/>
    </source>
</evidence>
<dbReference type="GO" id="GO:0071269">
    <property type="term" value="P:L-homocysteine biosynthetic process"/>
    <property type="evidence" value="ECO:0007669"/>
    <property type="project" value="TreeGrafter"/>
</dbReference>
<evidence type="ECO:0000256" key="3">
    <source>
        <dbReference type="ARBA" id="ARBA00022679"/>
    </source>
</evidence>
<name>A0A2I1GKS7_9GLOM</name>
<dbReference type="GO" id="GO:0006535">
    <property type="term" value="P:cysteine biosynthetic process from serine"/>
    <property type="evidence" value="ECO:0007669"/>
    <property type="project" value="TreeGrafter"/>
</dbReference>
<dbReference type="Pfam" id="PF01053">
    <property type="entry name" value="Cys_Met_Meta_PP"/>
    <property type="match status" value="1"/>
</dbReference>
<proteinExistence type="inferred from homology"/>
<dbReference type="AlphaFoldDB" id="A0A2I1GKS7"/>
<dbReference type="Gene3D" id="3.40.640.10">
    <property type="entry name" value="Type I PLP-dependent aspartate aminotransferase-like (Major domain)"/>
    <property type="match status" value="1"/>
</dbReference>
<dbReference type="InterPro" id="IPR015421">
    <property type="entry name" value="PyrdxlP-dep_Trfase_major"/>
</dbReference>
<comment type="caution">
    <text evidence="6">The sequence shown here is derived from an EMBL/GenBank/DDBJ whole genome shotgun (WGS) entry which is preliminary data.</text>
</comment>
<dbReference type="GO" id="GO:0005737">
    <property type="term" value="C:cytoplasm"/>
    <property type="evidence" value="ECO:0007669"/>
    <property type="project" value="TreeGrafter"/>
</dbReference>